<dbReference type="STRING" id="1754191.A0A1Y1VNJ2"/>
<dbReference type="EMBL" id="MCFH01000002">
    <property type="protein sequence ID" value="ORX60202.1"/>
    <property type="molecule type" value="Genomic_DNA"/>
</dbReference>
<accession>A0A1Y1VNJ2</accession>
<feature type="compositionally biased region" description="Basic and acidic residues" evidence="1">
    <location>
        <begin position="89"/>
        <end position="102"/>
    </location>
</feature>
<sequence length="340" mass="40043">MENRVKEGEKIKSTSSESNSNTQDPIILIFEKLKAIDDFICEDKNIKSKDINIKKSFPLDNKINDNNNLNPLGKSNDILNEDSNNNKSKKSESKSKRNEFIEKVNGNISKFKKGKSGNTEDKRNANNIGQETNNDNNDRDNEINSFIRKKNKHSKNYMDHIYKLKMKKRFTNRNKMFNNDISLYKYNDLFKNHDLEIVKKALDVTKNLFVHAPYPLNSMNDCYIKVIKLLGYSVSSMNELKDAENLCKTLFSFLLNCRSNLHIYSNYCCKKLNRRPLVSIPEDNTNIYLGNFYDIFKYKTEKDLIIMSNNLDYQWVSLEYLLSYLFNNYLKFCERNKQLY</sequence>
<feature type="compositionally biased region" description="Low complexity" evidence="1">
    <location>
        <begin position="57"/>
        <end position="86"/>
    </location>
</feature>
<comment type="caution">
    <text evidence="2">The sequence shown here is derived from an EMBL/GenBank/DDBJ whole genome shotgun (WGS) entry which is preliminary data.</text>
</comment>
<organism evidence="2 3">
    <name type="scientific">Piromyces finnis</name>
    <dbReference type="NCBI Taxonomy" id="1754191"/>
    <lineage>
        <taxon>Eukaryota</taxon>
        <taxon>Fungi</taxon>
        <taxon>Fungi incertae sedis</taxon>
        <taxon>Chytridiomycota</taxon>
        <taxon>Chytridiomycota incertae sedis</taxon>
        <taxon>Neocallimastigomycetes</taxon>
        <taxon>Neocallimastigales</taxon>
        <taxon>Neocallimastigaceae</taxon>
        <taxon>Piromyces</taxon>
    </lineage>
</organism>
<dbReference type="OrthoDB" id="2158230at2759"/>
<feature type="compositionally biased region" description="Basic and acidic residues" evidence="1">
    <location>
        <begin position="1"/>
        <end position="12"/>
    </location>
</feature>
<feature type="region of interest" description="Disordered" evidence="1">
    <location>
        <begin position="1"/>
        <end position="21"/>
    </location>
</feature>
<reference evidence="2 3" key="1">
    <citation type="submission" date="2016-08" db="EMBL/GenBank/DDBJ databases">
        <title>Genomes of anaerobic fungi encode conserved fungal cellulosomes for biomass hydrolysis.</title>
        <authorList>
            <consortium name="DOE Joint Genome Institute"/>
            <person name="Haitjema C.H."/>
            <person name="Gilmore S.P."/>
            <person name="Henske J.K."/>
            <person name="Solomon K.V."/>
            <person name="De Groot R."/>
            <person name="Kuo A."/>
            <person name="Mondo S.J."/>
            <person name="Salamov A.A."/>
            <person name="Labutti K."/>
            <person name="Zhao Z."/>
            <person name="Chiniquy J."/>
            <person name="Barry K."/>
            <person name="Brewer H.M."/>
            <person name="Purvine S.O."/>
            <person name="Wright A.T."/>
            <person name="Boxma B."/>
            <person name="Van Alen T."/>
            <person name="Hackstein J.H."/>
            <person name="Baker S.E."/>
            <person name="Grigoriev I.V."/>
            <person name="O'Malley M.A."/>
        </authorList>
    </citation>
    <scope>NUCLEOTIDE SEQUENCE [LARGE SCALE GENOMIC DNA]</scope>
    <source>
        <strain evidence="3">finn</strain>
    </source>
</reference>
<feature type="region of interest" description="Disordered" evidence="1">
    <location>
        <begin position="57"/>
        <end position="142"/>
    </location>
</feature>
<evidence type="ECO:0000313" key="3">
    <source>
        <dbReference type="Proteomes" id="UP000193719"/>
    </source>
</evidence>
<gene>
    <name evidence="2" type="ORF">BCR36DRAFT_408560</name>
</gene>
<evidence type="ECO:0000313" key="2">
    <source>
        <dbReference type="EMBL" id="ORX60202.1"/>
    </source>
</evidence>
<keyword evidence="3" id="KW-1185">Reference proteome</keyword>
<dbReference type="AlphaFoldDB" id="A0A1Y1VNJ2"/>
<dbReference type="Proteomes" id="UP000193719">
    <property type="component" value="Unassembled WGS sequence"/>
</dbReference>
<proteinExistence type="predicted"/>
<evidence type="ECO:0000256" key="1">
    <source>
        <dbReference type="SAM" id="MobiDB-lite"/>
    </source>
</evidence>
<reference evidence="2 3" key="2">
    <citation type="submission" date="2016-08" db="EMBL/GenBank/DDBJ databases">
        <title>Pervasive Adenine N6-methylation of Active Genes in Fungi.</title>
        <authorList>
            <consortium name="DOE Joint Genome Institute"/>
            <person name="Mondo S.J."/>
            <person name="Dannebaum R.O."/>
            <person name="Kuo R.C."/>
            <person name="Labutti K."/>
            <person name="Haridas S."/>
            <person name="Kuo A."/>
            <person name="Salamov A."/>
            <person name="Ahrendt S.R."/>
            <person name="Lipzen A."/>
            <person name="Sullivan W."/>
            <person name="Andreopoulos W.B."/>
            <person name="Clum A."/>
            <person name="Lindquist E."/>
            <person name="Daum C."/>
            <person name="Ramamoorthy G.K."/>
            <person name="Gryganskyi A."/>
            <person name="Culley D."/>
            <person name="Magnuson J.K."/>
            <person name="James T.Y."/>
            <person name="O'Malley M.A."/>
            <person name="Stajich J.E."/>
            <person name="Spatafora J.W."/>
            <person name="Visel A."/>
            <person name="Grigoriev I.V."/>
        </authorList>
    </citation>
    <scope>NUCLEOTIDE SEQUENCE [LARGE SCALE GENOMIC DNA]</scope>
    <source>
        <strain evidence="3">finn</strain>
    </source>
</reference>
<name>A0A1Y1VNJ2_9FUNG</name>
<protein>
    <submittedName>
        <fullName evidence="2">Uncharacterized protein</fullName>
    </submittedName>
</protein>